<organism evidence="1 2">
    <name type="scientific">Croceitalea rosinachiae</name>
    <dbReference type="NCBI Taxonomy" id="3075596"/>
    <lineage>
        <taxon>Bacteria</taxon>
        <taxon>Pseudomonadati</taxon>
        <taxon>Bacteroidota</taxon>
        <taxon>Flavobacteriia</taxon>
        <taxon>Flavobacteriales</taxon>
        <taxon>Flavobacteriaceae</taxon>
        <taxon>Croceitalea</taxon>
    </lineage>
</organism>
<gene>
    <name evidence="1" type="ORF">RM706_01190</name>
</gene>
<evidence type="ECO:0000313" key="1">
    <source>
        <dbReference type="EMBL" id="MDT0605621.1"/>
    </source>
</evidence>
<protein>
    <recommendedName>
        <fullName evidence="3">Lipoprotein</fullName>
    </recommendedName>
</protein>
<name>A0ABU3A619_9FLAO</name>
<evidence type="ECO:0008006" key="3">
    <source>
        <dbReference type="Google" id="ProtNLM"/>
    </source>
</evidence>
<proteinExistence type="predicted"/>
<dbReference type="Proteomes" id="UP001255246">
    <property type="component" value="Unassembled WGS sequence"/>
</dbReference>
<sequence length="234" mass="27049">MKGQLLETLKIRDGINFYLPGAIVQKGKKVDFENLISCSHKIRLISICLLFSVAILSAQEIKTVLKAPEGWRTEIISFPLSFAPEIEFVGFEDIRFAPDWSNPKSDEFWTYHFVWYIDKNEEMTEESLANTIQYYYNGLMTIVMSGEEGSKKVLTDMDKTQSLFTKTKEGFSGKVSVFDGFFTKKKILLYVKVKEVLCKESSKQIIAFDISLKPFDNSIWKRFDQIEFIGECFK</sequence>
<evidence type="ECO:0000313" key="2">
    <source>
        <dbReference type="Proteomes" id="UP001255246"/>
    </source>
</evidence>
<dbReference type="RefSeq" id="WP_311349191.1">
    <property type="nucleotide sequence ID" value="NZ_JAVRHR010000001.1"/>
</dbReference>
<dbReference type="EMBL" id="JAVRHR010000001">
    <property type="protein sequence ID" value="MDT0605621.1"/>
    <property type="molecule type" value="Genomic_DNA"/>
</dbReference>
<keyword evidence="2" id="KW-1185">Reference proteome</keyword>
<reference evidence="1 2" key="1">
    <citation type="submission" date="2023-09" db="EMBL/GenBank/DDBJ databases">
        <authorList>
            <person name="Rey-Velasco X."/>
        </authorList>
    </citation>
    <scope>NUCLEOTIDE SEQUENCE [LARGE SCALE GENOMIC DNA]</scope>
    <source>
        <strain evidence="1 2">F388</strain>
    </source>
</reference>
<accession>A0ABU3A619</accession>
<comment type="caution">
    <text evidence="1">The sequence shown here is derived from an EMBL/GenBank/DDBJ whole genome shotgun (WGS) entry which is preliminary data.</text>
</comment>